<feature type="region of interest" description="Disordered" evidence="1">
    <location>
        <begin position="18"/>
        <end position="60"/>
    </location>
</feature>
<feature type="compositionally biased region" description="Basic and acidic residues" evidence="1">
    <location>
        <begin position="44"/>
        <end position="54"/>
    </location>
</feature>
<sequence length="60" mass="6815">MSIPRDKREVCSWKLCKKGPRPQEVGLPPHSGHEHTPTYTSNNDELKSGLEKRNFAQIKG</sequence>
<name>A0A9D4N8G8_DREPO</name>
<reference evidence="2" key="2">
    <citation type="submission" date="2020-11" db="EMBL/GenBank/DDBJ databases">
        <authorList>
            <person name="McCartney M.A."/>
            <person name="Auch B."/>
            <person name="Kono T."/>
            <person name="Mallez S."/>
            <person name="Becker A."/>
            <person name="Gohl D.M."/>
            <person name="Silverstein K.A.T."/>
            <person name="Koren S."/>
            <person name="Bechman K.B."/>
            <person name="Herman A."/>
            <person name="Abrahante J.E."/>
            <person name="Garbe J."/>
        </authorList>
    </citation>
    <scope>NUCLEOTIDE SEQUENCE</scope>
    <source>
        <strain evidence="2">Duluth1</strain>
        <tissue evidence="2">Whole animal</tissue>
    </source>
</reference>
<gene>
    <name evidence="2" type="ORF">DPMN_012682</name>
</gene>
<accession>A0A9D4N8G8</accession>
<comment type="caution">
    <text evidence="2">The sequence shown here is derived from an EMBL/GenBank/DDBJ whole genome shotgun (WGS) entry which is preliminary data.</text>
</comment>
<dbReference type="Proteomes" id="UP000828390">
    <property type="component" value="Unassembled WGS sequence"/>
</dbReference>
<organism evidence="2 3">
    <name type="scientific">Dreissena polymorpha</name>
    <name type="common">Zebra mussel</name>
    <name type="synonym">Mytilus polymorpha</name>
    <dbReference type="NCBI Taxonomy" id="45954"/>
    <lineage>
        <taxon>Eukaryota</taxon>
        <taxon>Metazoa</taxon>
        <taxon>Spiralia</taxon>
        <taxon>Lophotrochozoa</taxon>
        <taxon>Mollusca</taxon>
        <taxon>Bivalvia</taxon>
        <taxon>Autobranchia</taxon>
        <taxon>Heteroconchia</taxon>
        <taxon>Euheterodonta</taxon>
        <taxon>Imparidentia</taxon>
        <taxon>Neoheterodontei</taxon>
        <taxon>Myida</taxon>
        <taxon>Dreissenoidea</taxon>
        <taxon>Dreissenidae</taxon>
        <taxon>Dreissena</taxon>
    </lineage>
</organism>
<evidence type="ECO:0000313" key="2">
    <source>
        <dbReference type="EMBL" id="KAH3888642.1"/>
    </source>
</evidence>
<proteinExistence type="predicted"/>
<evidence type="ECO:0000256" key="1">
    <source>
        <dbReference type="SAM" id="MobiDB-lite"/>
    </source>
</evidence>
<dbReference type="AlphaFoldDB" id="A0A9D4N8G8"/>
<protein>
    <submittedName>
        <fullName evidence="2">Uncharacterized protein</fullName>
    </submittedName>
</protein>
<evidence type="ECO:0000313" key="3">
    <source>
        <dbReference type="Proteomes" id="UP000828390"/>
    </source>
</evidence>
<keyword evidence="3" id="KW-1185">Reference proteome</keyword>
<dbReference type="EMBL" id="JAIWYP010000001">
    <property type="protein sequence ID" value="KAH3888642.1"/>
    <property type="molecule type" value="Genomic_DNA"/>
</dbReference>
<reference evidence="2" key="1">
    <citation type="journal article" date="2019" name="bioRxiv">
        <title>The Genome of the Zebra Mussel, Dreissena polymorpha: A Resource for Invasive Species Research.</title>
        <authorList>
            <person name="McCartney M.A."/>
            <person name="Auch B."/>
            <person name="Kono T."/>
            <person name="Mallez S."/>
            <person name="Zhang Y."/>
            <person name="Obille A."/>
            <person name="Becker A."/>
            <person name="Abrahante J.E."/>
            <person name="Garbe J."/>
            <person name="Badalamenti J.P."/>
            <person name="Herman A."/>
            <person name="Mangelson H."/>
            <person name="Liachko I."/>
            <person name="Sullivan S."/>
            <person name="Sone E.D."/>
            <person name="Koren S."/>
            <person name="Silverstein K.A.T."/>
            <person name="Beckman K.B."/>
            <person name="Gohl D.M."/>
        </authorList>
    </citation>
    <scope>NUCLEOTIDE SEQUENCE</scope>
    <source>
        <strain evidence="2">Duluth1</strain>
        <tissue evidence="2">Whole animal</tissue>
    </source>
</reference>